<feature type="domain" description="MobA-like NTP transferase" evidence="6">
    <location>
        <begin position="12"/>
        <end position="167"/>
    </location>
</feature>
<evidence type="ECO:0000256" key="4">
    <source>
        <dbReference type="HAMAP-Rule" id="MF_00316"/>
    </source>
</evidence>
<evidence type="ECO:0000259" key="5">
    <source>
        <dbReference type="Pfam" id="PF03205"/>
    </source>
</evidence>
<feature type="domain" description="Molybdopterin-guanine dinucleotide biosynthesis protein B (MobB)" evidence="5">
    <location>
        <begin position="220"/>
        <end position="353"/>
    </location>
</feature>
<dbReference type="GO" id="GO:0006777">
    <property type="term" value="P:Mo-molybdopterin cofactor biosynthetic process"/>
    <property type="evidence" value="ECO:0007669"/>
    <property type="project" value="UniProtKB-KW"/>
</dbReference>
<feature type="binding site" evidence="4">
    <location>
        <position position="28"/>
    </location>
    <ligand>
        <name>GTP</name>
        <dbReference type="ChEBI" id="CHEBI:37565"/>
    </ligand>
</feature>
<keyword evidence="4" id="KW-0963">Cytoplasm</keyword>
<feature type="binding site" evidence="4">
    <location>
        <begin position="15"/>
        <end position="17"/>
    </location>
    <ligand>
        <name>GTP</name>
        <dbReference type="ChEBI" id="CHEBI:37565"/>
    </ligand>
</feature>
<evidence type="ECO:0000313" key="8">
    <source>
        <dbReference type="Proteomes" id="UP000223606"/>
    </source>
</evidence>
<sequence>MERGKPGLPIAGCLLAGGLSRRMGGNDKSLIELGGKTLARHAIDRLRPQVATLFINANGDPSRFSDLALPVVADEISGHQGPLAGVEAALSFAARYLPGITHVLTSAADTPFIPRDLAERLMAAGKPGDIVVARSAAGTHPVSALWPLVVAPKLREVLAAGERKVMKFVDDHPHAEALFEPIRSRGNSIDPFFNINTPDDLKIAEAFWTADGDIPPGLPVIGVAGWKNSGKTTLVVRLVSELVSRGFRVSTVKHAHHKFDIDHEGTDSWRHREAGAKEVCLVSTRRVASQLELRGDPEPPLGDILAGLAPTDIIIAEGFKESPIPKIEIRRLEAKSHDPLVDAVPNVVAIVADHPVVDLKGLPGFSIDAISDIADFVAQMTAGKTRP</sequence>
<dbReference type="GO" id="GO:0005737">
    <property type="term" value="C:cytoplasm"/>
    <property type="evidence" value="ECO:0007669"/>
    <property type="project" value="UniProtKB-SubCell"/>
</dbReference>
<dbReference type="InterPro" id="IPR027417">
    <property type="entry name" value="P-loop_NTPase"/>
</dbReference>
<comment type="domain">
    <text evidence="4">The N-terminal domain determines nucleotide recognition and specific binding, while the C-terminal domain determines the specific binding to the target protein.</text>
</comment>
<dbReference type="InterPro" id="IPR025877">
    <property type="entry name" value="MobA-like_NTP_Trfase"/>
</dbReference>
<keyword evidence="3 4" id="KW-0501">Molybdenum cofactor biosynthesis</keyword>
<dbReference type="InterPro" id="IPR029044">
    <property type="entry name" value="Nucleotide-diphossugar_trans"/>
</dbReference>
<keyword evidence="4" id="KW-0547">Nucleotide-binding</keyword>
<dbReference type="GO" id="GO:0046872">
    <property type="term" value="F:metal ion binding"/>
    <property type="evidence" value="ECO:0007669"/>
    <property type="project" value="UniProtKB-KW"/>
</dbReference>
<accession>A0A2C9D811</accession>
<dbReference type="EC" id="2.7.7.77" evidence="4"/>
<comment type="similarity">
    <text evidence="4">Belongs to the MobA family.</text>
</comment>
<keyword evidence="8" id="KW-1185">Reference proteome</keyword>
<dbReference type="InterPro" id="IPR052539">
    <property type="entry name" value="MGD_biosynthesis_adapter"/>
</dbReference>
<dbReference type="AlphaFoldDB" id="A0A2C9D811"/>
<dbReference type="InterPro" id="IPR013482">
    <property type="entry name" value="Molybde_CF_guanTrfase"/>
</dbReference>
<keyword evidence="2 4" id="KW-0342">GTP-binding</keyword>
<organism evidence="7 8">
    <name type="scientific">Hartmannibacter diazotrophicus</name>
    <dbReference type="NCBI Taxonomy" id="1482074"/>
    <lineage>
        <taxon>Bacteria</taxon>
        <taxon>Pseudomonadati</taxon>
        <taxon>Pseudomonadota</taxon>
        <taxon>Alphaproteobacteria</taxon>
        <taxon>Hyphomicrobiales</taxon>
        <taxon>Pleomorphomonadaceae</taxon>
        <taxon>Hartmannibacter</taxon>
    </lineage>
</organism>
<feature type="binding site" evidence="4">
    <location>
        <position position="109"/>
    </location>
    <ligand>
        <name>GTP</name>
        <dbReference type="ChEBI" id="CHEBI:37565"/>
    </ligand>
</feature>
<proteinExistence type="inferred from homology"/>
<dbReference type="Gene3D" id="3.90.550.10">
    <property type="entry name" value="Spore Coat Polysaccharide Biosynthesis Protein SpsA, Chain A"/>
    <property type="match status" value="1"/>
</dbReference>
<dbReference type="SUPFAM" id="SSF52540">
    <property type="entry name" value="P-loop containing nucleoside triphosphate hydrolases"/>
    <property type="match status" value="1"/>
</dbReference>
<protein>
    <recommendedName>
        <fullName evidence="4">Molybdenum cofactor guanylyltransferase</fullName>
        <shortName evidence="4">MoCo guanylyltransferase</shortName>
        <ecNumber evidence="4">2.7.7.77</ecNumber>
    </recommendedName>
    <alternativeName>
        <fullName evidence="4">GTP:molybdopterin guanylyltransferase</fullName>
    </alternativeName>
    <alternativeName>
        <fullName evidence="4">Mo-MPT guanylyltransferase</fullName>
    </alternativeName>
    <alternativeName>
        <fullName evidence="4">Molybdopterin guanylyltransferase</fullName>
    </alternativeName>
    <alternativeName>
        <fullName evidence="4">Molybdopterin-guanine dinucleotide synthase</fullName>
        <shortName evidence="4">MGD synthase</shortName>
    </alternativeName>
</protein>
<keyword evidence="4" id="KW-0479">Metal-binding</keyword>
<dbReference type="CDD" id="cd02503">
    <property type="entry name" value="MobA"/>
    <property type="match status" value="1"/>
</dbReference>
<evidence type="ECO:0000256" key="1">
    <source>
        <dbReference type="ARBA" id="ARBA00022842"/>
    </source>
</evidence>
<evidence type="ECO:0000259" key="6">
    <source>
        <dbReference type="Pfam" id="PF12804"/>
    </source>
</evidence>
<keyword evidence="1 4" id="KW-0460">Magnesium</keyword>
<dbReference type="GO" id="GO:0005525">
    <property type="term" value="F:GTP binding"/>
    <property type="evidence" value="ECO:0007669"/>
    <property type="project" value="UniProtKB-UniRule"/>
</dbReference>
<comment type="function">
    <text evidence="4">Transfers a GMP moiety from GTP to Mo-molybdopterin (Mo-MPT) cofactor (Moco or molybdenum cofactor) to form Mo-molybdopterin guanine dinucleotide (Mo-MGD) cofactor.</text>
</comment>
<dbReference type="PANTHER" id="PTHR40072">
    <property type="entry name" value="MOLYBDOPTERIN-GUANINE DINUCLEOTIDE BIOSYNTHESIS ADAPTER PROTEIN-RELATED"/>
    <property type="match status" value="1"/>
</dbReference>
<gene>
    <name evidence="7" type="primary">mobB</name>
    <name evidence="4" type="synonym">mobA</name>
    <name evidence="7" type="ORF">HDIA_2906</name>
</gene>
<dbReference type="NCBIfam" id="TIGR02665">
    <property type="entry name" value="molyb_mobA"/>
    <property type="match status" value="1"/>
</dbReference>
<dbReference type="KEGG" id="hdi:HDIA_2906"/>
<comment type="subunit">
    <text evidence="4">Monomer.</text>
</comment>
<dbReference type="Pfam" id="PF03205">
    <property type="entry name" value="MobB"/>
    <property type="match status" value="1"/>
</dbReference>
<feature type="binding site" evidence="4">
    <location>
        <position position="74"/>
    </location>
    <ligand>
        <name>GTP</name>
        <dbReference type="ChEBI" id="CHEBI:37565"/>
    </ligand>
</feature>
<evidence type="ECO:0000313" key="7">
    <source>
        <dbReference type="EMBL" id="SON56447.1"/>
    </source>
</evidence>
<evidence type="ECO:0000256" key="2">
    <source>
        <dbReference type="ARBA" id="ARBA00023134"/>
    </source>
</evidence>
<dbReference type="Proteomes" id="UP000223606">
    <property type="component" value="Chromosome 1"/>
</dbReference>
<comment type="catalytic activity">
    <reaction evidence="4">
        <text>Mo-molybdopterin + GTP + H(+) = Mo-molybdopterin guanine dinucleotide + diphosphate</text>
        <dbReference type="Rhea" id="RHEA:34243"/>
        <dbReference type="ChEBI" id="CHEBI:15378"/>
        <dbReference type="ChEBI" id="CHEBI:33019"/>
        <dbReference type="ChEBI" id="CHEBI:37565"/>
        <dbReference type="ChEBI" id="CHEBI:71302"/>
        <dbReference type="ChEBI" id="CHEBI:71310"/>
        <dbReference type="EC" id="2.7.7.77"/>
    </reaction>
</comment>
<reference evidence="8" key="1">
    <citation type="submission" date="2017-09" db="EMBL/GenBank/DDBJ databases">
        <title>Genome sequence of Nannocystis excedens DSM 71.</title>
        <authorList>
            <person name="Blom J."/>
        </authorList>
    </citation>
    <scope>NUCLEOTIDE SEQUENCE [LARGE SCALE GENOMIC DNA]</scope>
    <source>
        <strain evidence="8">type strain: E19</strain>
    </source>
</reference>
<feature type="binding site" evidence="4">
    <location>
        <position position="56"/>
    </location>
    <ligand>
        <name>GTP</name>
        <dbReference type="ChEBI" id="CHEBI:37565"/>
    </ligand>
</feature>
<dbReference type="SUPFAM" id="SSF53448">
    <property type="entry name" value="Nucleotide-diphospho-sugar transferases"/>
    <property type="match status" value="1"/>
</dbReference>
<dbReference type="Pfam" id="PF12804">
    <property type="entry name" value="NTP_transf_3"/>
    <property type="match status" value="1"/>
</dbReference>
<dbReference type="GO" id="GO:0061603">
    <property type="term" value="F:molybdenum cofactor guanylyltransferase activity"/>
    <property type="evidence" value="ECO:0007669"/>
    <property type="project" value="UniProtKB-EC"/>
</dbReference>
<dbReference type="RefSeq" id="WP_342748047.1">
    <property type="nucleotide sequence ID" value="NZ_LT960614.1"/>
</dbReference>
<dbReference type="HAMAP" id="MF_00316">
    <property type="entry name" value="MobA"/>
    <property type="match status" value="1"/>
</dbReference>
<dbReference type="InterPro" id="IPR004435">
    <property type="entry name" value="MobB_dom"/>
</dbReference>
<dbReference type="CDD" id="cd03116">
    <property type="entry name" value="MobB"/>
    <property type="match status" value="1"/>
</dbReference>
<comment type="subcellular location">
    <subcellularLocation>
        <location evidence="4">Cytoplasm</location>
    </subcellularLocation>
</comment>
<keyword evidence="4" id="KW-0808">Transferase</keyword>
<dbReference type="PANTHER" id="PTHR40072:SF1">
    <property type="entry name" value="MOLYBDOPTERIN-GUANINE DINUCLEOTIDE BIOSYNTHESIS ADAPTER PROTEIN"/>
    <property type="match status" value="1"/>
</dbReference>
<dbReference type="Gene3D" id="3.40.50.300">
    <property type="entry name" value="P-loop containing nucleotide triphosphate hydrolases"/>
    <property type="match status" value="1"/>
</dbReference>
<dbReference type="NCBIfam" id="TIGR00176">
    <property type="entry name" value="mobB"/>
    <property type="match status" value="1"/>
</dbReference>
<evidence type="ECO:0000256" key="3">
    <source>
        <dbReference type="ARBA" id="ARBA00023150"/>
    </source>
</evidence>
<comment type="cofactor">
    <cofactor evidence="4">
        <name>Mg(2+)</name>
        <dbReference type="ChEBI" id="CHEBI:18420"/>
    </cofactor>
</comment>
<feature type="binding site" evidence="4">
    <location>
        <position position="109"/>
    </location>
    <ligand>
        <name>Mg(2+)</name>
        <dbReference type="ChEBI" id="CHEBI:18420"/>
    </ligand>
</feature>
<dbReference type="EMBL" id="LT960614">
    <property type="protein sequence ID" value="SON56447.1"/>
    <property type="molecule type" value="Genomic_DNA"/>
</dbReference>
<name>A0A2C9D811_9HYPH</name>